<feature type="domain" description="Outer membrane protein beta-barrel" evidence="4">
    <location>
        <begin position="382"/>
        <end position="789"/>
    </location>
</feature>
<dbReference type="Proteomes" id="UP001303407">
    <property type="component" value="Chromosome"/>
</dbReference>
<evidence type="ECO:0000256" key="2">
    <source>
        <dbReference type="ARBA" id="ARBA00023136"/>
    </source>
</evidence>
<proteinExistence type="predicted"/>
<accession>A0ABY9Y2Z9</accession>
<keyword evidence="3" id="KW-0998">Cell outer membrane</keyword>
<dbReference type="PANTHER" id="PTHR40980">
    <property type="entry name" value="PLUG DOMAIN-CONTAINING PROTEIN"/>
    <property type="match status" value="1"/>
</dbReference>
<dbReference type="RefSeq" id="WP_415862229.1">
    <property type="nucleotide sequence ID" value="NZ_CP134536.1"/>
</dbReference>
<protein>
    <submittedName>
        <fullName evidence="5">Outer membrane beta-barrel family protein</fullName>
    </submittedName>
</protein>
<keyword evidence="2" id="KW-0472">Membrane</keyword>
<organism evidence="5 6">
    <name type="scientific">Thalassobellus suaedae</name>
    <dbReference type="NCBI Taxonomy" id="3074124"/>
    <lineage>
        <taxon>Bacteria</taxon>
        <taxon>Pseudomonadati</taxon>
        <taxon>Bacteroidota</taxon>
        <taxon>Flavobacteriia</taxon>
        <taxon>Flavobacteriales</taxon>
        <taxon>Flavobacteriaceae</taxon>
        <taxon>Thalassobellus</taxon>
    </lineage>
</organism>
<dbReference type="Gene3D" id="2.60.40.1120">
    <property type="entry name" value="Carboxypeptidase-like, regulatory domain"/>
    <property type="match status" value="1"/>
</dbReference>
<dbReference type="InterPro" id="IPR036942">
    <property type="entry name" value="Beta-barrel_TonB_sf"/>
</dbReference>
<dbReference type="SUPFAM" id="SSF49464">
    <property type="entry name" value="Carboxypeptidase regulatory domain-like"/>
    <property type="match status" value="1"/>
</dbReference>
<dbReference type="SUPFAM" id="SSF56935">
    <property type="entry name" value="Porins"/>
    <property type="match status" value="1"/>
</dbReference>
<comment type="subcellular location">
    <subcellularLocation>
        <location evidence="1">Cell outer membrane</location>
    </subcellularLocation>
</comment>
<dbReference type="Pfam" id="PF14905">
    <property type="entry name" value="OMP_b-brl_3"/>
    <property type="match status" value="1"/>
</dbReference>
<keyword evidence="6" id="KW-1185">Reference proteome</keyword>
<evidence type="ECO:0000313" key="6">
    <source>
        <dbReference type="Proteomes" id="UP001303407"/>
    </source>
</evidence>
<name>A0ABY9Y2Z9_9FLAO</name>
<dbReference type="PANTHER" id="PTHR40980:SF4">
    <property type="entry name" value="TONB-DEPENDENT RECEPTOR-LIKE BETA-BARREL DOMAIN-CONTAINING PROTEIN"/>
    <property type="match status" value="1"/>
</dbReference>
<dbReference type="InterPro" id="IPR008969">
    <property type="entry name" value="CarboxyPept-like_regulatory"/>
</dbReference>
<sequence length="814" mass="94357">MSTILYMRITKLPYFILLFFSTLCFSQNYSIQGLLQDENNQPIAFANAILVDLDDINIIKGTITDELGNFTLDNLKSGDYILKISFLGFKEYTTRVELDRNIDFEIITLNETPQELNGVTVIAKRPVVKRLVDRIVFNVENSTLSNNNVLDVLKHTPGVLISNDKITIKNTTPIVYINDRKVHLSIEDVQQLLEGTPANNIKSIEVITSPPAKYEAEGGAVLNIVTSKNIIAGYNGSIFGNYKQGSKFPKYSLGTSHFFKAKKLNTYINYNINPREDFKFVREDVSFIENAKTISSWESLSEERSKSVNQNLSGNIDYNINENNRLGFSTNLLIKPRANTRELTDSETEVFNSNKVLDSSFNSKNNQVEEVFNLAFTLDYLHEFKRLGDKLSANIHHTSYDFSSFQNVSTNYLLPDDIFFRNNKFQTFSSQVIKLYTGQLDYELPISDLSQFETGLKVSNINSQNILDQFSFENDLRKKDLENSDTFLYDETNYAVYTSYSKDWSSWSFKSGLRIEYTDISGNSLSTNQINNNEYFKVFPSFYLKNNLNDSNEIYFKYNKRIYRPRYSQLNPFKYFLNDNAYITGDPNLKPQIDDSFTLGYTFKKDYTFELYYRYENNPAIQVLFQDNENNKLTYRHTNIDRSISYGLDFMTYTKVLSEWNLYVLSSLYYYDEQFIALESNNELLSNDKWSVYAQIFNYFTFLKDKSLIANISFLFISRTVSGPTDISSKSGLDINIKKTLWNNKGSISFGVTDIFNDLNENQYTKYLNQDILTKLRPESRLITIGFNYKFGNFKLTTNKKNIDLIERERLGDK</sequence>
<gene>
    <name evidence="5" type="ORF">RHP49_15320</name>
</gene>
<reference evidence="5 6" key="1">
    <citation type="submission" date="2023-09" db="EMBL/GenBank/DDBJ databases">
        <title>Thalassobella suaedae gen. nov., sp. nov., a marine bacterium of the family Flavobacteriaceae isolated from a halophyte Suaeda japonica.</title>
        <authorList>
            <person name="Lee S.Y."/>
            <person name="Hwang C.Y."/>
        </authorList>
    </citation>
    <scope>NUCLEOTIDE SEQUENCE [LARGE SCALE GENOMIC DNA]</scope>
    <source>
        <strain evidence="5 6">HL-DH10</strain>
    </source>
</reference>
<dbReference type="Gene3D" id="2.40.170.20">
    <property type="entry name" value="TonB-dependent receptor, beta-barrel domain"/>
    <property type="match status" value="1"/>
</dbReference>
<evidence type="ECO:0000259" key="4">
    <source>
        <dbReference type="Pfam" id="PF14905"/>
    </source>
</evidence>
<dbReference type="InterPro" id="IPR041700">
    <property type="entry name" value="OMP_b-brl_3"/>
</dbReference>
<dbReference type="Pfam" id="PF13715">
    <property type="entry name" value="CarbopepD_reg_2"/>
    <property type="match status" value="1"/>
</dbReference>
<evidence type="ECO:0000256" key="1">
    <source>
        <dbReference type="ARBA" id="ARBA00004442"/>
    </source>
</evidence>
<evidence type="ECO:0000313" key="5">
    <source>
        <dbReference type="EMBL" id="WNH12248.1"/>
    </source>
</evidence>
<dbReference type="EMBL" id="CP134536">
    <property type="protein sequence ID" value="WNH12248.1"/>
    <property type="molecule type" value="Genomic_DNA"/>
</dbReference>
<evidence type="ECO:0000256" key="3">
    <source>
        <dbReference type="ARBA" id="ARBA00023237"/>
    </source>
</evidence>